<feature type="transmembrane region" description="Helical" evidence="1">
    <location>
        <begin position="154"/>
        <end position="174"/>
    </location>
</feature>
<dbReference type="RefSeq" id="WP_081584535.1">
    <property type="nucleotide sequence ID" value="NZ_CP008956.1"/>
</dbReference>
<keyword evidence="1" id="KW-1133">Transmembrane helix</keyword>
<dbReference type="GO" id="GO:0016747">
    <property type="term" value="F:acyltransferase activity, transferring groups other than amino-acyl groups"/>
    <property type="evidence" value="ECO:0007669"/>
    <property type="project" value="InterPro"/>
</dbReference>
<gene>
    <name evidence="3" type="ORF">C798_10850</name>
</gene>
<protein>
    <submittedName>
        <fullName evidence="3">Acyltransferase</fullName>
    </submittedName>
</protein>
<dbReference type="PANTHER" id="PTHR23028:SF134">
    <property type="entry name" value="PUTATIVE (AFU_ORTHOLOGUE AFUA_4G08520)-RELATED"/>
    <property type="match status" value="1"/>
</dbReference>
<feature type="transmembrane region" description="Helical" evidence="1">
    <location>
        <begin position="273"/>
        <end position="291"/>
    </location>
</feature>
<feature type="transmembrane region" description="Helical" evidence="1">
    <location>
        <begin position="311"/>
        <end position="330"/>
    </location>
</feature>
<reference evidence="3 4" key="1">
    <citation type="journal article" date="2012" name="J. Bacteriol.">
        <title>Genome sequence of the pathogenic Herbaspirillum seropedicae strain Os34, isolated from rice roots.</title>
        <authorList>
            <person name="Ye W."/>
            <person name="Ye S."/>
            <person name="Liu J."/>
            <person name="Chang S."/>
            <person name="Chen M."/>
            <person name="Zhu B."/>
            <person name="Guo L."/>
            <person name="An Q."/>
        </authorList>
    </citation>
    <scope>NUCLEOTIDE SEQUENCE [LARGE SCALE GENOMIC DNA]</scope>
    <source>
        <strain evidence="3 4">Os34</strain>
    </source>
</reference>
<evidence type="ECO:0000313" key="4">
    <source>
        <dbReference type="Proteomes" id="UP000501648"/>
    </source>
</evidence>
<feature type="transmembrane region" description="Helical" evidence="1">
    <location>
        <begin position="244"/>
        <end position="261"/>
    </location>
</feature>
<evidence type="ECO:0000313" key="3">
    <source>
        <dbReference type="EMBL" id="QJQ00708.1"/>
    </source>
</evidence>
<keyword evidence="3" id="KW-0012">Acyltransferase</keyword>
<dbReference type="Proteomes" id="UP000501648">
    <property type="component" value="Chromosome"/>
</dbReference>
<dbReference type="PANTHER" id="PTHR23028">
    <property type="entry name" value="ACETYLTRANSFERASE"/>
    <property type="match status" value="1"/>
</dbReference>
<dbReference type="InterPro" id="IPR002656">
    <property type="entry name" value="Acyl_transf_3_dom"/>
</dbReference>
<dbReference type="InterPro" id="IPR050879">
    <property type="entry name" value="Acyltransferase_3"/>
</dbReference>
<organism evidence="3 4">
    <name type="scientific">Herbaspirillum rubrisubalbicans Os34</name>
    <dbReference type="NCBI Taxonomy" id="1235827"/>
    <lineage>
        <taxon>Bacteria</taxon>
        <taxon>Pseudomonadati</taxon>
        <taxon>Pseudomonadota</taxon>
        <taxon>Betaproteobacteria</taxon>
        <taxon>Burkholderiales</taxon>
        <taxon>Oxalobacteraceae</taxon>
        <taxon>Herbaspirillum</taxon>
    </lineage>
</organism>
<proteinExistence type="predicted"/>
<feature type="transmembrane region" description="Helical" evidence="1">
    <location>
        <begin position="186"/>
        <end position="208"/>
    </location>
</feature>
<feature type="transmembrane region" description="Helical" evidence="1">
    <location>
        <begin position="78"/>
        <end position="100"/>
    </location>
</feature>
<accession>A0A6M3ZQ55</accession>
<dbReference type="Pfam" id="PF01757">
    <property type="entry name" value="Acyl_transf_3"/>
    <property type="match status" value="1"/>
</dbReference>
<name>A0A6M3ZQ55_9BURK</name>
<feature type="domain" description="Acyltransferase 3" evidence="2">
    <location>
        <begin position="10"/>
        <end position="331"/>
    </location>
</feature>
<feature type="transmembrane region" description="Helical" evidence="1">
    <location>
        <begin position="220"/>
        <end position="238"/>
    </location>
</feature>
<dbReference type="AlphaFoldDB" id="A0A6M3ZQ55"/>
<feature type="transmembrane region" description="Helical" evidence="1">
    <location>
        <begin position="36"/>
        <end position="57"/>
    </location>
</feature>
<keyword evidence="3" id="KW-0808">Transferase</keyword>
<keyword evidence="1" id="KW-0472">Membrane</keyword>
<evidence type="ECO:0000256" key="1">
    <source>
        <dbReference type="SAM" id="Phobius"/>
    </source>
</evidence>
<sequence>MQHKDHFLTLDGFRGIAAILVVLRHTTPYFGDNPFFSSYLAVDLFFLLSGAVVARSYEHRLQQDMSLRQFMWIRLLRLYPLYFLGMCIGIFAALAGLSAFQGKLHVAAAVGLLMLPGLHSALLFPLNGPAWSLSSEIIANFIYGWKVRQATNNVLLLVMLLCLAGMVLFVTFASQHSLDAGFQRRTYYVSLLRIGFSFSAGLLLYRWFARRGMRAIISNGRASLAIVGVALILMMAPAAAIVPLYDILAAGLGFPLLVYAGMRFQPAGKLASLCRFLGVISYPIYIVHSPLAELFKHGFPRISGGHEIAEFAPWAGFGLLAALIGLAWLLHHCYDTPVRKAIGKWASSRQAGAVSAAQIK</sequence>
<keyword evidence="1" id="KW-0812">Transmembrane</keyword>
<dbReference type="EMBL" id="CP008956">
    <property type="protein sequence ID" value="QJQ00708.1"/>
    <property type="molecule type" value="Genomic_DNA"/>
</dbReference>
<evidence type="ECO:0000259" key="2">
    <source>
        <dbReference type="Pfam" id="PF01757"/>
    </source>
</evidence>